<protein>
    <recommendedName>
        <fullName evidence="3">Lipoprotein</fullName>
    </recommendedName>
</protein>
<accession>A0A161SCI4</accession>
<evidence type="ECO:0000313" key="1">
    <source>
        <dbReference type="EMBL" id="KZE33853.1"/>
    </source>
</evidence>
<evidence type="ECO:0000313" key="2">
    <source>
        <dbReference type="Proteomes" id="UP000076625"/>
    </source>
</evidence>
<dbReference type="STRING" id="1452487.AVW16_07240"/>
<dbReference type="Proteomes" id="UP000076625">
    <property type="component" value="Unassembled WGS sequence"/>
</dbReference>
<dbReference type="RefSeq" id="WP_066610527.1">
    <property type="nucleotide sequence ID" value="NZ_LQQU01000011.1"/>
</dbReference>
<comment type="caution">
    <text evidence="1">The sequence shown here is derived from an EMBL/GenBank/DDBJ whole genome shotgun (WGS) entry which is preliminary data.</text>
</comment>
<proteinExistence type="predicted"/>
<dbReference type="AlphaFoldDB" id="A0A161SCI4"/>
<sequence length="67" mass="7984">MKRQIGLALAAIALGGSLAGCVVVPRHHYHERRTVVVAPERYPHGDRYDRRPDRRDRDYRYERRGRW</sequence>
<organism evidence="1 2">
    <name type="scientific">Crenobacter luteus</name>
    <dbReference type="NCBI Taxonomy" id="1452487"/>
    <lineage>
        <taxon>Bacteria</taxon>
        <taxon>Pseudomonadati</taxon>
        <taxon>Pseudomonadota</taxon>
        <taxon>Betaproteobacteria</taxon>
        <taxon>Neisseriales</taxon>
        <taxon>Neisseriaceae</taxon>
        <taxon>Crenobacter</taxon>
    </lineage>
</organism>
<gene>
    <name evidence="1" type="ORF">AVW16_07240</name>
</gene>
<keyword evidence="2" id="KW-1185">Reference proteome</keyword>
<name>A0A161SCI4_9NEIS</name>
<evidence type="ECO:0008006" key="3">
    <source>
        <dbReference type="Google" id="ProtNLM"/>
    </source>
</evidence>
<reference evidence="2" key="1">
    <citation type="submission" date="2016-01" db="EMBL/GenBank/DDBJ databases">
        <title>Draft genome of Chromobacterium sp. F49.</title>
        <authorList>
            <person name="Hong K.W."/>
        </authorList>
    </citation>
    <scope>NUCLEOTIDE SEQUENCE [LARGE SCALE GENOMIC DNA]</scope>
    <source>
        <strain evidence="2">CN10</strain>
    </source>
</reference>
<dbReference type="PROSITE" id="PS51257">
    <property type="entry name" value="PROKAR_LIPOPROTEIN"/>
    <property type="match status" value="1"/>
</dbReference>
<dbReference type="EMBL" id="LQQU01000011">
    <property type="protein sequence ID" value="KZE33853.1"/>
    <property type="molecule type" value="Genomic_DNA"/>
</dbReference>